<dbReference type="PROSITE" id="PS50944">
    <property type="entry name" value="HTH_DTXR"/>
    <property type="match status" value="1"/>
</dbReference>
<dbReference type="Proteomes" id="UP000518206">
    <property type="component" value="Unassembled WGS sequence"/>
</dbReference>
<dbReference type="RefSeq" id="WP_183294401.1">
    <property type="nucleotide sequence ID" value="NZ_JACHVX010000001.1"/>
</dbReference>
<evidence type="ECO:0000256" key="6">
    <source>
        <dbReference type="ARBA" id="ARBA00023015"/>
    </source>
</evidence>
<evidence type="ECO:0000313" key="13">
    <source>
        <dbReference type="EMBL" id="MBB2921370.1"/>
    </source>
</evidence>
<gene>
    <name evidence="13" type="ORF">FHR80_000264</name>
</gene>
<dbReference type="GO" id="GO:0045892">
    <property type="term" value="P:negative regulation of DNA-templated transcription"/>
    <property type="evidence" value="ECO:0007669"/>
    <property type="project" value="TreeGrafter"/>
</dbReference>
<dbReference type="SMART" id="SM00899">
    <property type="entry name" value="FeoA"/>
    <property type="match status" value="1"/>
</dbReference>
<dbReference type="GO" id="GO:0005737">
    <property type="term" value="C:cytoplasm"/>
    <property type="evidence" value="ECO:0007669"/>
    <property type="project" value="UniProtKB-SubCell"/>
</dbReference>
<dbReference type="GO" id="GO:0003700">
    <property type="term" value="F:DNA-binding transcription factor activity"/>
    <property type="evidence" value="ECO:0007669"/>
    <property type="project" value="InterPro"/>
</dbReference>
<comment type="similarity">
    <text evidence="2">Belongs to the DtxR/MntR family.</text>
</comment>
<dbReference type="Gene3D" id="1.10.60.10">
    <property type="entry name" value="Iron dependent repressor, metal binding and dimerisation domain"/>
    <property type="match status" value="1"/>
</dbReference>
<dbReference type="InterPro" id="IPR022689">
    <property type="entry name" value="Iron_dep_repressor"/>
</dbReference>
<dbReference type="SMART" id="SM00529">
    <property type="entry name" value="HTH_DTXR"/>
    <property type="match status" value="1"/>
</dbReference>
<dbReference type="InterPro" id="IPR050536">
    <property type="entry name" value="DtxR_MntR_Metal-Reg"/>
</dbReference>
<evidence type="ECO:0000256" key="2">
    <source>
        <dbReference type="ARBA" id="ARBA00007871"/>
    </source>
</evidence>
<dbReference type="InterPro" id="IPR001367">
    <property type="entry name" value="Fe_dep_repressor"/>
</dbReference>
<dbReference type="GO" id="GO:0046983">
    <property type="term" value="F:protein dimerization activity"/>
    <property type="evidence" value="ECO:0007669"/>
    <property type="project" value="InterPro"/>
</dbReference>
<dbReference type="InterPro" id="IPR008988">
    <property type="entry name" value="Transcriptional_repressor_C"/>
</dbReference>
<comment type="caution">
    <text evidence="13">The sequence shown here is derived from an EMBL/GenBank/DDBJ whole genome shotgun (WGS) entry which is preliminary data.</text>
</comment>
<dbReference type="GO" id="GO:0046914">
    <property type="term" value="F:transition metal ion binding"/>
    <property type="evidence" value="ECO:0007669"/>
    <property type="project" value="InterPro"/>
</dbReference>
<dbReference type="InterPro" id="IPR036388">
    <property type="entry name" value="WH-like_DNA-bd_sf"/>
</dbReference>
<dbReference type="FunFam" id="1.10.60.10:FF:000004">
    <property type="entry name" value="DtxR family transcriptional regulator"/>
    <property type="match status" value="1"/>
</dbReference>
<keyword evidence="9" id="KW-0804">Transcription</keyword>
<dbReference type="InterPro" id="IPR007167">
    <property type="entry name" value="Fe-transptr_FeoA-like"/>
</dbReference>
<dbReference type="Pfam" id="PF04023">
    <property type="entry name" value="FeoA"/>
    <property type="match status" value="1"/>
</dbReference>
<organism evidence="13 14">
    <name type="scientific">Cellulomonas cellasea</name>
    <dbReference type="NCBI Taxonomy" id="43670"/>
    <lineage>
        <taxon>Bacteria</taxon>
        <taxon>Bacillati</taxon>
        <taxon>Actinomycetota</taxon>
        <taxon>Actinomycetes</taxon>
        <taxon>Micrococcales</taxon>
        <taxon>Cellulomonadaceae</taxon>
        <taxon>Cellulomonas</taxon>
    </lineage>
</organism>
<accession>A0A7W4Y972</accession>
<dbReference type="SUPFAM" id="SSF50037">
    <property type="entry name" value="C-terminal domain of transcriptional repressors"/>
    <property type="match status" value="1"/>
</dbReference>
<keyword evidence="7" id="KW-0238">DNA-binding</keyword>
<evidence type="ECO:0000256" key="7">
    <source>
        <dbReference type="ARBA" id="ARBA00023125"/>
    </source>
</evidence>
<dbReference type="EMBL" id="JACHVX010000001">
    <property type="protein sequence ID" value="MBB2921370.1"/>
    <property type="molecule type" value="Genomic_DNA"/>
</dbReference>
<dbReference type="Pfam" id="PF02742">
    <property type="entry name" value="Fe_dep_repr_C"/>
    <property type="match status" value="1"/>
</dbReference>
<name>A0A7W4Y972_9CELL</name>
<dbReference type="InterPro" id="IPR036390">
    <property type="entry name" value="WH_DNA-bd_sf"/>
</dbReference>
<evidence type="ECO:0000256" key="9">
    <source>
        <dbReference type="ARBA" id="ARBA00023163"/>
    </source>
</evidence>
<dbReference type="SMART" id="SM00419">
    <property type="entry name" value="HTH_CRP"/>
    <property type="match status" value="1"/>
</dbReference>
<protein>
    <recommendedName>
        <fullName evidence="11">Manganese transport regulator</fullName>
    </recommendedName>
</protein>
<dbReference type="InterPro" id="IPR022687">
    <property type="entry name" value="HTH_DTXR"/>
</dbReference>
<proteinExistence type="inferred from homology"/>
<evidence type="ECO:0000313" key="14">
    <source>
        <dbReference type="Proteomes" id="UP000518206"/>
    </source>
</evidence>
<reference evidence="13 14" key="1">
    <citation type="submission" date="2020-08" db="EMBL/GenBank/DDBJ databases">
        <title>The Agave Microbiome: Exploring the role of microbial communities in plant adaptations to desert environments.</title>
        <authorList>
            <person name="Partida-Martinez L.P."/>
        </authorList>
    </citation>
    <scope>NUCLEOTIDE SEQUENCE [LARGE SCALE GENOMIC DNA]</scope>
    <source>
        <strain evidence="13 14">RAS26</strain>
    </source>
</reference>
<evidence type="ECO:0000256" key="10">
    <source>
        <dbReference type="ARBA" id="ARBA00023211"/>
    </source>
</evidence>
<dbReference type="InterPro" id="IPR012318">
    <property type="entry name" value="HTH_CRP"/>
</dbReference>
<feature type="domain" description="HTH dtxR-type" evidence="12">
    <location>
        <begin position="1"/>
        <end position="70"/>
    </location>
</feature>
<dbReference type="AlphaFoldDB" id="A0A7W4Y972"/>
<evidence type="ECO:0000256" key="1">
    <source>
        <dbReference type="ARBA" id="ARBA00004496"/>
    </source>
</evidence>
<reference evidence="13 14" key="2">
    <citation type="submission" date="2020-08" db="EMBL/GenBank/DDBJ databases">
        <authorList>
            <person name="Partida-Martinez L."/>
            <person name="Huntemann M."/>
            <person name="Clum A."/>
            <person name="Wang J."/>
            <person name="Palaniappan K."/>
            <person name="Ritter S."/>
            <person name="Chen I.-M."/>
            <person name="Stamatis D."/>
            <person name="Reddy T."/>
            <person name="O'Malley R."/>
            <person name="Daum C."/>
            <person name="Shapiro N."/>
            <person name="Ivanova N."/>
            <person name="Kyrpides N."/>
            <person name="Woyke T."/>
        </authorList>
    </citation>
    <scope>NUCLEOTIDE SEQUENCE [LARGE SCALE GENOMIC DNA]</scope>
    <source>
        <strain evidence="13 14">RAS26</strain>
    </source>
</reference>
<evidence type="ECO:0000256" key="8">
    <source>
        <dbReference type="ARBA" id="ARBA00023159"/>
    </source>
</evidence>
<evidence type="ECO:0000256" key="4">
    <source>
        <dbReference type="ARBA" id="ARBA00022490"/>
    </source>
</evidence>
<dbReference type="PANTHER" id="PTHR33238">
    <property type="entry name" value="IRON (METAL) DEPENDENT REPRESSOR, DTXR FAMILY"/>
    <property type="match status" value="1"/>
</dbReference>
<dbReference type="GO" id="GO:0003677">
    <property type="term" value="F:DNA binding"/>
    <property type="evidence" value="ECO:0007669"/>
    <property type="project" value="UniProtKB-KW"/>
</dbReference>
<evidence type="ECO:0000256" key="3">
    <source>
        <dbReference type="ARBA" id="ARBA00011738"/>
    </source>
</evidence>
<comment type="subcellular location">
    <subcellularLocation>
        <location evidence="1">Cytoplasm</location>
    </subcellularLocation>
</comment>
<dbReference type="SUPFAM" id="SSF46785">
    <property type="entry name" value="Winged helix' DNA-binding domain"/>
    <property type="match status" value="1"/>
</dbReference>
<keyword evidence="10" id="KW-0464">Manganese</keyword>
<keyword evidence="8" id="KW-0010">Activator</keyword>
<dbReference type="PANTHER" id="PTHR33238:SF11">
    <property type="entry name" value="TRANSCRIPTIONAL REGULATOR MNTR"/>
    <property type="match status" value="1"/>
</dbReference>
<sequence>MSPEPSALTAVAQDYLKVIWSAQEWSDAPVTTKMLAERIGVGPSTVSETVRRLGDQGLVSHARYGAVELTEAGSAHALAMVRRHRLLETFLVKELGYGWDEVHDEAEVLEHAVSDLLVDRIDARLGFPTRDPHGDPIPTRDGAVPTPAARVLWGLEEGDWVVARISDADPELLRYLASVGLVLDAQVHVVALRPAAGVVAVRVHAPLGCEPGEERAVELGQAGAGAIWLVPAHAG</sequence>
<dbReference type="Pfam" id="PF01325">
    <property type="entry name" value="Fe_dep_repress"/>
    <property type="match status" value="1"/>
</dbReference>
<evidence type="ECO:0000256" key="5">
    <source>
        <dbReference type="ARBA" id="ARBA00022491"/>
    </source>
</evidence>
<evidence type="ECO:0000259" key="12">
    <source>
        <dbReference type="PROSITE" id="PS50944"/>
    </source>
</evidence>
<dbReference type="Gene3D" id="1.10.10.10">
    <property type="entry name" value="Winged helix-like DNA-binding domain superfamily/Winged helix DNA-binding domain"/>
    <property type="match status" value="1"/>
</dbReference>
<keyword evidence="4" id="KW-0963">Cytoplasm</keyword>
<keyword evidence="5" id="KW-0678">Repressor</keyword>
<evidence type="ECO:0000256" key="11">
    <source>
        <dbReference type="ARBA" id="ARBA00032593"/>
    </source>
</evidence>
<dbReference type="InterPro" id="IPR036421">
    <property type="entry name" value="Fe_dep_repressor_sf"/>
</dbReference>
<dbReference type="SUPFAM" id="SSF47979">
    <property type="entry name" value="Iron-dependent repressor protein, dimerization domain"/>
    <property type="match status" value="1"/>
</dbReference>
<keyword evidence="6" id="KW-0805">Transcription regulation</keyword>
<comment type="subunit">
    <text evidence="3">Homodimer.</text>
</comment>